<dbReference type="EMBL" id="FLZR02000048">
    <property type="protein sequence ID" value="VVA00206.1"/>
    <property type="molecule type" value="Genomic_DNA"/>
</dbReference>
<accession>A0A565A844</accession>
<dbReference type="Pfam" id="PF05795">
    <property type="entry name" value="Plasmodium_Vir"/>
    <property type="match status" value="1"/>
</dbReference>
<dbReference type="VEuPathDB" id="PlasmoDB:PVP01_0009190"/>
<evidence type="ECO:0000313" key="1">
    <source>
        <dbReference type="EMBL" id="VVA00206.1"/>
    </source>
</evidence>
<organism evidence="1">
    <name type="scientific">Plasmodium vivax</name>
    <name type="common">malaria parasite P. vivax</name>
    <dbReference type="NCBI Taxonomy" id="5855"/>
    <lineage>
        <taxon>Eukaryota</taxon>
        <taxon>Sar</taxon>
        <taxon>Alveolata</taxon>
        <taxon>Apicomplexa</taxon>
        <taxon>Aconoidasida</taxon>
        <taxon>Haemosporida</taxon>
        <taxon>Plasmodiidae</taxon>
        <taxon>Plasmodium</taxon>
        <taxon>Plasmodium (Plasmodium)</taxon>
    </lineage>
</organism>
<sequence>MSSLSEENNWEYIKLDNEDIKGYSDDFCVKKLESTKEEDIALCNKVSKHLKRLSGISNDDNRKQGCFYFQYWFYDQIRKQYSTGNTINNKSVSGKLFDLVCNLLLEKNVSYDSY</sequence>
<gene>
    <name evidence="1" type="ORF">PVP01_0009190</name>
</gene>
<dbReference type="VEuPathDB" id="PlasmoDB:PVW1_070044400"/>
<protein>
    <submittedName>
        <fullName evidence="1">VIR protein</fullName>
    </submittedName>
</protein>
<dbReference type="AlphaFoldDB" id="A0A565A844"/>
<dbReference type="VEuPathDB" id="PlasmoDB:PVPAM_110053900"/>
<dbReference type="Proteomes" id="UP000220605">
    <property type="component" value="Unassembled WGS sequence"/>
</dbReference>
<dbReference type="InterPro" id="IPR008780">
    <property type="entry name" value="Plasmodium_Vir"/>
</dbReference>
<reference evidence="1" key="1">
    <citation type="submission" date="2016-07" db="EMBL/GenBank/DDBJ databases">
        <authorList>
            <consortium name="Pathogen Informatics"/>
        </authorList>
    </citation>
    <scope>NUCLEOTIDE SEQUENCE</scope>
</reference>
<name>A0A565A844_PLAVI</name>
<proteinExistence type="predicted"/>